<organism evidence="7 8">
    <name type="scientific">Clydaea vesicula</name>
    <dbReference type="NCBI Taxonomy" id="447962"/>
    <lineage>
        <taxon>Eukaryota</taxon>
        <taxon>Fungi</taxon>
        <taxon>Fungi incertae sedis</taxon>
        <taxon>Chytridiomycota</taxon>
        <taxon>Chytridiomycota incertae sedis</taxon>
        <taxon>Chytridiomycetes</taxon>
        <taxon>Lobulomycetales</taxon>
        <taxon>Lobulomycetaceae</taxon>
        <taxon>Clydaea</taxon>
    </lineage>
</organism>
<dbReference type="Proteomes" id="UP001211065">
    <property type="component" value="Unassembled WGS sequence"/>
</dbReference>
<dbReference type="AlphaFoldDB" id="A0AAD5XTK6"/>
<evidence type="ECO:0000313" key="7">
    <source>
        <dbReference type="EMBL" id="KAJ3213127.1"/>
    </source>
</evidence>
<feature type="domain" description="C2H2-type" evidence="6">
    <location>
        <begin position="318"/>
        <end position="347"/>
    </location>
</feature>
<evidence type="ECO:0000256" key="4">
    <source>
        <dbReference type="ARBA" id="ARBA00022833"/>
    </source>
</evidence>
<evidence type="ECO:0000256" key="3">
    <source>
        <dbReference type="ARBA" id="ARBA00022771"/>
    </source>
</evidence>
<feature type="domain" description="C2H2-type" evidence="6">
    <location>
        <begin position="287"/>
        <end position="312"/>
    </location>
</feature>
<proteinExistence type="predicted"/>
<dbReference type="SUPFAM" id="SSF57667">
    <property type="entry name" value="beta-beta-alpha zinc fingers"/>
    <property type="match status" value="1"/>
</dbReference>
<dbReference type="GO" id="GO:0045944">
    <property type="term" value="P:positive regulation of transcription by RNA polymerase II"/>
    <property type="evidence" value="ECO:0007669"/>
    <property type="project" value="UniProtKB-ARBA"/>
</dbReference>
<keyword evidence="2" id="KW-0677">Repeat</keyword>
<evidence type="ECO:0000256" key="2">
    <source>
        <dbReference type="ARBA" id="ARBA00022737"/>
    </source>
</evidence>
<dbReference type="EMBL" id="JADGJW010000743">
    <property type="protein sequence ID" value="KAJ3213127.1"/>
    <property type="molecule type" value="Genomic_DNA"/>
</dbReference>
<protein>
    <recommendedName>
        <fullName evidence="6">C2H2-type domain-containing protein</fullName>
    </recommendedName>
</protein>
<dbReference type="Pfam" id="PF00096">
    <property type="entry name" value="zf-C2H2"/>
    <property type="match status" value="1"/>
</dbReference>
<dbReference type="PROSITE" id="PS00028">
    <property type="entry name" value="ZINC_FINGER_C2H2_1"/>
    <property type="match status" value="2"/>
</dbReference>
<dbReference type="SMART" id="SM00355">
    <property type="entry name" value="ZnF_C2H2"/>
    <property type="match status" value="3"/>
</dbReference>
<evidence type="ECO:0000256" key="5">
    <source>
        <dbReference type="PROSITE-ProRule" id="PRU00042"/>
    </source>
</evidence>
<dbReference type="Gene3D" id="3.30.160.60">
    <property type="entry name" value="Classic Zinc Finger"/>
    <property type="match status" value="1"/>
</dbReference>
<dbReference type="GO" id="GO:0008270">
    <property type="term" value="F:zinc ion binding"/>
    <property type="evidence" value="ECO:0007669"/>
    <property type="project" value="UniProtKB-KW"/>
</dbReference>
<keyword evidence="3 5" id="KW-0863">Zinc-finger</keyword>
<dbReference type="Pfam" id="PF12874">
    <property type="entry name" value="zf-met"/>
    <property type="match status" value="1"/>
</dbReference>
<evidence type="ECO:0000259" key="6">
    <source>
        <dbReference type="PROSITE" id="PS50157"/>
    </source>
</evidence>
<gene>
    <name evidence="7" type="ORF">HK099_007559</name>
</gene>
<sequence>MHQKTTPANNNWLDDIDEIKFLATTQNSPTIYSPSPSYSHNHSLPFPNFTQSLFSLNSSSPLPFNKNSKAPNLQIDQHLFLRNDVPVNLQQQSSQSSLNSSTMTSPEEFLTEIEQDYENPDYFYNCKQPQYPSLPFQNTALLSDQLNQVQIPSAASFNLSTANVLHSVTPLPIIPLSSNYALPSDNLDFNLLKNYGCKVFDCQETFSDVKDFEFHMAKHKSIANSALLKLDLDCLRLNSSPTLKKEKKNSTLLKSKILSPIQNYKINADGTNFSCTSPVKSKPPGETVCKLENCNKVFKRTADLRRHQKSLHLKTTCFTCDLCNKNFNRNDTFKKHLKVGPCMGAGR</sequence>
<dbReference type="PROSITE" id="PS50157">
    <property type="entry name" value="ZINC_FINGER_C2H2_2"/>
    <property type="match status" value="2"/>
</dbReference>
<dbReference type="InterPro" id="IPR036236">
    <property type="entry name" value="Znf_C2H2_sf"/>
</dbReference>
<dbReference type="GO" id="GO:0000981">
    <property type="term" value="F:DNA-binding transcription factor activity, RNA polymerase II-specific"/>
    <property type="evidence" value="ECO:0007669"/>
    <property type="project" value="TreeGrafter"/>
</dbReference>
<name>A0AAD5XTK6_9FUNG</name>
<reference evidence="7" key="1">
    <citation type="submission" date="2020-05" db="EMBL/GenBank/DDBJ databases">
        <title>Phylogenomic resolution of chytrid fungi.</title>
        <authorList>
            <person name="Stajich J.E."/>
            <person name="Amses K."/>
            <person name="Simmons R."/>
            <person name="Seto K."/>
            <person name="Myers J."/>
            <person name="Bonds A."/>
            <person name="Quandt C.A."/>
            <person name="Barry K."/>
            <person name="Liu P."/>
            <person name="Grigoriev I."/>
            <person name="Longcore J.E."/>
            <person name="James T.Y."/>
        </authorList>
    </citation>
    <scope>NUCLEOTIDE SEQUENCE</scope>
    <source>
        <strain evidence="7">JEL0476</strain>
    </source>
</reference>
<dbReference type="InterPro" id="IPR050329">
    <property type="entry name" value="GLI_C2H2-zinc-finger"/>
</dbReference>
<dbReference type="InterPro" id="IPR013087">
    <property type="entry name" value="Znf_C2H2_type"/>
</dbReference>
<dbReference type="PANTHER" id="PTHR19818:SF139">
    <property type="entry name" value="PAIR-RULE PROTEIN ODD-PAIRED"/>
    <property type="match status" value="1"/>
</dbReference>
<evidence type="ECO:0000313" key="8">
    <source>
        <dbReference type="Proteomes" id="UP001211065"/>
    </source>
</evidence>
<evidence type="ECO:0000256" key="1">
    <source>
        <dbReference type="ARBA" id="ARBA00022723"/>
    </source>
</evidence>
<dbReference type="PANTHER" id="PTHR19818">
    <property type="entry name" value="ZINC FINGER PROTEIN ZIC AND GLI"/>
    <property type="match status" value="1"/>
</dbReference>
<comment type="caution">
    <text evidence="7">The sequence shown here is derived from an EMBL/GenBank/DDBJ whole genome shotgun (WGS) entry which is preliminary data.</text>
</comment>
<dbReference type="GO" id="GO:0000978">
    <property type="term" value="F:RNA polymerase II cis-regulatory region sequence-specific DNA binding"/>
    <property type="evidence" value="ECO:0007669"/>
    <property type="project" value="TreeGrafter"/>
</dbReference>
<keyword evidence="8" id="KW-1185">Reference proteome</keyword>
<keyword evidence="4" id="KW-0862">Zinc</keyword>
<dbReference type="GO" id="GO:0005634">
    <property type="term" value="C:nucleus"/>
    <property type="evidence" value="ECO:0007669"/>
    <property type="project" value="UniProtKB-ARBA"/>
</dbReference>
<accession>A0AAD5XTK6</accession>
<keyword evidence="1" id="KW-0479">Metal-binding</keyword>